<dbReference type="GO" id="GO:0005506">
    <property type="term" value="F:iron ion binding"/>
    <property type="evidence" value="ECO:0007669"/>
    <property type="project" value="InterPro"/>
</dbReference>
<dbReference type="GO" id="GO:0009055">
    <property type="term" value="F:electron transfer activity"/>
    <property type="evidence" value="ECO:0007669"/>
    <property type="project" value="InterPro"/>
</dbReference>
<dbReference type="GO" id="GO:0008901">
    <property type="term" value="F:ferredoxin hydrogenase activity"/>
    <property type="evidence" value="ECO:0007669"/>
    <property type="project" value="InterPro"/>
</dbReference>
<keyword evidence="3" id="KW-1185">Reference proteome</keyword>
<dbReference type="InterPro" id="IPR003149">
    <property type="entry name" value="Fe_hydrogenase_ssu"/>
</dbReference>
<comment type="caution">
    <text evidence="2">The sequence shown here is derived from an EMBL/GenBank/DDBJ whole genome shotgun (WGS) entry which is preliminary data.</text>
</comment>
<name>A0A1E5IIU2_ENDTX</name>
<gene>
    <name evidence="2" type="ORF">ATZ36_01185</name>
</gene>
<dbReference type="Proteomes" id="UP000095237">
    <property type="component" value="Unassembled WGS sequence"/>
</dbReference>
<dbReference type="EMBL" id="LNVX01000364">
    <property type="protein sequence ID" value="OEG70344.1"/>
    <property type="molecule type" value="Genomic_DNA"/>
</dbReference>
<dbReference type="GO" id="GO:0051536">
    <property type="term" value="F:iron-sulfur cluster binding"/>
    <property type="evidence" value="ECO:0007669"/>
    <property type="project" value="InterPro"/>
</dbReference>
<dbReference type="GO" id="GO:0042597">
    <property type="term" value="C:periplasmic space"/>
    <property type="evidence" value="ECO:0007669"/>
    <property type="project" value="InterPro"/>
</dbReference>
<dbReference type="InterPro" id="IPR008953">
    <property type="entry name" value="Fe_hydrogenase_HydB"/>
</dbReference>
<evidence type="ECO:0000313" key="3">
    <source>
        <dbReference type="Proteomes" id="UP000095237"/>
    </source>
</evidence>
<dbReference type="SUPFAM" id="SSF48674">
    <property type="entry name" value="Fe-only hydrogenase smaller subunit"/>
    <property type="match status" value="1"/>
</dbReference>
<evidence type="ECO:0000259" key="1">
    <source>
        <dbReference type="Pfam" id="PF02256"/>
    </source>
</evidence>
<feature type="domain" description="Iron hydrogenase small subunit" evidence="1">
    <location>
        <begin position="28"/>
        <end position="57"/>
    </location>
</feature>
<reference evidence="2 3" key="1">
    <citation type="submission" date="2015-11" db="EMBL/GenBank/DDBJ databases">
        <title>Evidence for parallel genomic evolution in an endosymbiosis of termite gut flagellates.</title>
        <authorList>
            <person name="Zheng H."/>
        </authorList>
    </citation>
    <scope>NUCLEOTIDE SEQUENCE [LARGE SCALE GENOMIC DNA]</scope>
    <source>
        <strain evidence="2 3">CET450</strain>
    </source>
</reference>
<protein>
    <recommendedName>
        <fullName evidence="1">Iron hydrogenase small subunit domain-containing protein</fullName>
    </recommendedName>
</protein>
<proteinExistence type="predicted"/>
<sequence length="117" mass="13731">MIDRDMILWKLWHAIEDVIGGARQDLSVRKAMAKVLYKSDKTTELRRSQDNPYVQKYIKIISINRKAVQLMSICIQGINIERGLMKYLKFINLQKKAILKSMYVSETAVCREVQRKL</sequence>
<dbReference type="Pfam" id="PF02256">
    <property type="entry name" value="Fe_hyd_SSU"/>
    <property type="match status" value="1"/>
</dbReference>
<dbReference type="AlphaFoldDB" id="A0A1E5IIU2"/>
<accession>A0A1E5IIU2</accession>
<evidence type="ECO:0000313" key="2">
    <source>
        <dbReference type="EMBL" id="OEG70344.1"/>
    </source>
</evidence>
<organism evidence="2 3">
    <name type="scientific">Endomicrobium trichonymphae</name>
    <dbReference type="NCBI Taxonomy" id="1408204"/>
    <lineage>
        <taxon>Bacteria</taxon>
        <taxon>Pseudomonadati</taxon>
        <taxon>Elusimicrobiota</taxon>
        <taxon>Endomicrobiia</taxon>
        <taxon>Endomicrobiales</taxon>
        <taxon>Endomicrobiaceae</taxon>
        <taxon>Candidatus Endomicrobiellum</taxon>
    </lineage>
</organism>